<dbReference type="KEGG" id="pman:OU5_P0306"/>
<protein>
    <submittedName>
        <fullName evidence="1">Uncharacterized protein</fullName>
    </submittedName>
</protein>
<evidence type="ECO:0000313" key="2">
    <source>
        <dbReference type="Proteomes" id="UP000026913"/>
    </source>
</evidence>
<dbReference type="AlphaFoldDB" id="A0A024EME6"/>
<sequence length="41" mass="4346">MGNGKSLFGILAVPGNSDGERRIAMGYLSFKKSKIETVVSS</sequence>
<geneLocation type="plasmid" evidence="2"/>
<dbReference type="EMBL" id="CP005961">
    <property type="protein sequence ID" value="AHZ73558.1"/>
    <property type="molecule type" value="Genomic_DNA"/>
</dbReference>
<name>A0A024EME6_9PSED</name>
<organism evidence="1 2">
    <name type="scientific">Pseudomonas mandelii JR-1</name>
    <dbReference type="NCBI Taxonomy" id="1147786"/>
    <lineage>
        <taxon>Bacteria</taxon>
        <taxon>Pseudomonadati</taxon>
        <taxon>Pseudomonadota</taxon>
        <taxon>Gammaproteobacteria</taxon>
        <taxon>Pseudomonadales</taxon>
        <taxon>Pseudomonadaceae</taxon>
        <taxon>Pseudomonas</taxon>
    </lineage>
</organism>
<accession>A0A024EME6</accession>
<reference evidence="1 2" key="1">
    <citation type="journal article" date="2012" name="J. Bacteriol.">
        <title>Genome sequence of cold-adapted Pseudomonas mandelii strain JR-1.</title>
        <authorList>
            <person name="Jang S.H."/>
            <person name="Kim J."/>
            <person name="Kim J."/>
            <person name="Hong S."/>
            <person name="Lee C."/>
        </authorList>
    </citation>
    <scope>NUCLEOTIDE SEQUENCE [LARGE SCALE GENOMIC DNA]</scope>
    <source>
        <strain evidence="1 2">JR-1</strain>
        <plasmid evidence="2">Plasmid</plasmid>
    </source>
</reference>
<evidence type="ECO:0000313" key="1">
    <source>
        <dbReference type="EMBL" id="AHZ73558.1"/>
    </source>
</evidence>
<dbReference type="HOGENOM" id="CLU_3275354_0_0_6"/>
<proteinExistence type="predicted"/>
<dbReference type="Proteomes" id="UP000026913">
    <property type="component" value="Plasmid unnamed"/>
</dbReference>
<gene>
    <name evidence="1" type="ORF">OU5_P0306</name>
</gene>
<keyword evidence="1" id="KW-0614">Plasmid</keyword>